<dbReference type="InterPro" id="IPR005135">
    <property type="entry name" value="Endo/exonuclease/phosphatase"/>
</dbReference>
<accession>A0AAJ8BVV2</accession>
<dbReference type="Pfam" id="PF14529">
    <property type="entry name" value="Exo_endo_phos_2"/>
    <property type="match status" value="1"/>
</dbReference>
<dbReference type="SUPFAM" id="SSF56672">
    <property type="entry name" value="DNA/RNA polymerases"/>
    <property type="match status" value="1"/>
</dbReference>
<dbReference type="Gene3D" id="3.60.10.10">
    <property type="entry name" value="Endonuclease/exonuclease/phosphatase"/>
    <property type="match status" value="1"/>
</dbReference>
<organism evidence="3">
    <name type="scientific">Aspergillus niger</name>
    <dbReference type="NCBI Taxonomy" id="5061"/>
    <lineage>
        <taxon>Eukaryota</taxon>
        <taxon>Fungi</taxon>
        <taxon>Dikarya</taxon>
        <taxon>Ascomycota</taxon>
        <taxon>Pezizomycotina</taxon>
        <taxon>Eurotiomycetes</taxon>
        <taxon>Eurotiomycetidae</taxon>
        <taxon>Eurotiales</taxon>
        <taxon>Aspergillaceae</taxon>
        <taxon>Aspergillus</taxon>
        <taxon>Aspergillus subgen. Circumdati</taxon>
    </lineage>
</organism>
<dbReference type="RefSeq" id="XP_059604229.1">
    <property type="nucleotide sequence ID" value="XM_059749447.1"/>
</dbReference>
<dbReference type="InterPro" id="IPR000477">
    <property type="entry name" value="RT_dom"/>
</dbReference>
<dbReference type="GeneID" id="4983465"/>
<feature type="compositionally biased region" description="Basic and acidic residues" evidence="1">
    <location>
        <begin position="1"/>
        <end position="11"/>
    </location>
</feature>
<dbReference type="KEGG" id="ang:An08g11520"/>
<dbReference type="SUPFAM" id="SSF56219">
    <property type="entry name" value="DNase I-like"/>
    <property type="match status" value="1"/>
</dbReference>
<proteinExistence type="predicted"/>
<dbReference type="InterPro" id="IPR043502">
    <property type="entry name" value="DNA/RNA_pol_sf"/>
</dbReference>
<dbReference type="PROSITE" id="PS50878">
    <property type="entry name" value="RT_POL"/>
    <property type="match status" value="1"/>
</dbReference>
<evidence type="ECO:0000313" key="3">
    <source>
        <dbReference type="RefSeq" id="XP_059604229.1"/>
    </source>
</evidence>
<feature type="domain" description="Reverse transcriptase" evidence="2">
    <location>
        <begin position="888"/>
        <end position="1149"/>
    </location>
</feature>
<dbReference type="CDD" id="cd01650">
    <property type="entry name" value="RT_nLTR_like"/>
    <property type="match status" value="1"/>
</dbReference>
<dbReference type="PANTHER" id="PTHR33481">
    <property type="entry name" value="REVERSE TRANSCRIPTASE"/>
    <property type="match status" value="1"/>
</dbReference>
<reference evidence="3" key="1">
    <citation type="submission" date="2025-02" db="EMBL/GenBank/DDBJ databases">
        <authorList>
            <consortium name="NCBI Genome Project"/>
        </authorList>
    </citation>
    <scope>NUCLEOTIDE SEQUENCE</scope>
</reference>
<gene>
    <name evidence="3" type="ORF">An08g11520</name>
</gene>
<dbReference type="VEuPathDB" id="FungiDB:An08g11520"/>
<evidence type="ECO:0000259" key="2">
    <source>
        <dbReference type="PROSITE" id="PS50878"/>
    </source>
</evidence>
<dbReference type="Pfam" id="PF00078">
    <property type="entry name" value="RVT_1"/>
    <property type="match status" value="1"/>
</dbReference>
<dbReference type="PANTHER" id="PTHR33481:SF1">
    <property type="entry name" value="ENDONUCLEASE_EXONUCLEASE_PHOSPHATASE DOMAIN-CONTAINING PROTEIN-RELATED"/>
    <property type="match status" value="1"/>
</dbReference>
<sequence length="1652" mass="185439">MSGRAETRTPEPPDGDERENSPPRLVRPKRTTRPPAHYAQEQEIDTEQRNTRSQRKKKNQGKPVAQRDAATSDDSSAESEDSDTSKLVKEIVKLRREIRRRDELHKEELHRVKEEFGAALAEFRHELQTLANRPPTPHPESCAQNSHEEILREIQSLRIAVNPSGSPSYADVARTPPTSQPSNIRTLSSWNTTPTTFTDTLYCTIDTSKMVDTENERPSAGPIRTAVETEIRTMENYTSWRCRAVTVDPKNTNRIRIACRDEAEHQLVKKVAETKVGAGARVLRDELYPIKVDSVNRTAVLDENGDIRAGAAAAFGEENEASIAKIAWLSRKENAKAYGSMRLGIRRSSARTRRNVQNVPRRAITTVAAIKRFQSAFHAEALTNRTANTVGSFTHRIMNKSLRVIQLNVRKQGAVHESLMNDEETQNAVALAIQEPQARRIQGRLLTTPMGHHRWTKMVPSTWREGRWAIRSMLWINKDVEAEQVPIESPDLTAAVIRLPERLIFMASVYVEGENTSALDDTCKYLINAITKVRRDTGAVVEILIMGDFNRQDQLWGGDDVSLRRQGEADPIIDLMNDCALSSLLKRGTKTWHGGGYSGHCESTIDLVLASDNLTDSVIKCAILGTEHGSDHCAIETVFDAPWSLPQHQGRLVLKNAPWKEINARIANTLAATPAEGTVQQKTDRLMSAVSEAVHALTPKSKPSPHAKRWWTADLTQLRHIHTYWRNHARSERRAGRKAPYLETMARGAAKQYHDAIRQQKKKHWNQFLADNDNIWKAARYLKSGEDAAFGKIPQLLRADGTTTTDHTEQAEELLAKFFPPLPDNIDDEGTRPQRAPVEMPAITMEEIERQLMAAKSWEAPGEDGLPAIVWKMTWPTVKYRVLDLFRASLEEGTLPRQWRHAKIIPLKKPNKENYTIAKAWRPISLLATLGKILESVVAERISHAVETYGLLPTSHFGARKQRSAEQALVLLQEQIYAAWRGRRVVSLISFDVKGAYNGVCKERLLQRMKARGIPEDLLRWVEAFCSERTATIQINGQLSETHSLPQAGLPQGSPLSPILFLFFNADLVQRQIDGKGGAIAFVDDFTAWVTGPSAQSNREGIEGIIKEAFDWERRSGATFEAEKTAIIHFTPKAYKLDREPFTIKGQTVEPKDHVKILGVLMDTSLKYKEHIARAASKGLEAVMELRRLRGLSPSTARQLFKSTVAPVVDYASNVWMHAFKNKATGPINRVQRVGAQAIVGTFLTVATSVAEAEAHIATAQHRFWRRAVKMWTDLHTLPDTNPLRRTTARIRKFRRFHRSPLYQVADALKNIDMETLETINPFTLAPWETRMQTDGEAMPDPQSAPGGSIQIAISSSARNGMVGFGMAIEKQPPRYRKLKLKTFSMTLGARSEQNPFSAELAAIAHILNGLVGLKGFRLRLLTSNKAAALTLQNPRQQSGQEFVCHTYKLMNRLRRKGNHIRILWVPISEDNKLLGLAKEQARAATHEDAIPQAQVPRMKSTTLNLARSQAVTTKALPEDVGRHVKRVDAALPGKHTRQLYDGLSWKEATVLAQLRTGMARLNGYLYRINAAQTDQCACGQARETVEHFLFRCRKWTTQRIALLQCTRTQRGNLSLCLGGKSPSDDQQWTPNLEAVRASIRFAIATGRLDAT</sequence>
<feature type="region of interest" description="Disordered" evidence="1">
    <location>
        <begin position="1"/>
        <end position="85"/>
    </location>
</feature>
<evidence type="ECO:0000256" key="1">
    <source>
        <dbReference type="SAM" id="MobiDB-lite"/>
    </source>
</evidence>
<name>A0AAJ8BVV2_ASPNG</name>
<reference evidence="3" key="2">
    <citation type="submission" date="2025-08" db="UniProtKB">
        <authorList>
            <consortium name="RefSeq"/>
        </authorList>
    </citation>
    <scope>IDENTIFICATION</scope>
</reference>
<protein>
    <recommendedName>
        <fullName evidence="2">Reverse transcriptase domain-containing protein</fullName>
    </recommendedName>
</protein>
<dbReference type="InterPro" id="IPR036691">
    <property type="entry name" value="Endo/exonu/phosph_ase_sf"/>
</dbReference>